<feature type="domain" description="TIR" evidence="2">
    <location>
        <begin position="21"/>
        <end position="128"/>
    </location>
</feature>
<sequence>MGCPRLHVVERARVAFRYRAFISYSHRDKTWAAWLHRALETYAVPRRLVGRATAAGPVPARLAPIFRDSDELATARDLGQKVAEALEASACLLVVCSPDAARSRWVDEEIRTYQRLGGGERIFCLVVAGEPNASRTPGREAEECFPPSLRLRCDGDGNVLDDVIEPLAADVRPGGDGKADARYKLVAGMLGLDLDTLKRRALQRRARRAMALAAVALAIMVATTGLAINAMLARRDAVAASHVAERRQKDAEDLVAFMLGDLNERLAQVSRLDIMEAVDDRAMAYFQAQPTHELGARALMQRATALEKIGSVRLDQGRLDAALASYEAARVVAARLAQETPASVPNQLQLAEILSFIGMVHWRQGRLDEARKVFLDAQAVLDAASRVAPADRDLRFQLAMLDNNIGHVMEARGELDEAGRQYQRMLLLMQALARAQPGNAEWADTLGSAYNNLGKLALMRGDLVGAVGHYLADEAIQERLARAEPKDANRRDSLLTVLAIVGRTQALAGDTQAGMQRMQRAVDMAAALMLLDASNTDLQEHLALYATQLARLKRAAGDIRAATALTDKALPLFQALRASDPDNTAWQREYAETRIEQALQARQRGDAAAALATAAEALRVLGPLQGSQPDDRATLLAAIGARLALASVTRDAAEARALREQAVRDANRVKRGHGDPRLLALQVDALLSLGRRADAEPLIQKLWGGGYRDAALVQQLRRARIDYPVNAAFQRELLAATGGSR</sequence>
<proteinExistence type="predicted"/>
<dbReference type="InterPro" id="IPR000157">
    <property type="entry name" value="TIR_dom"/>
</dbReference>
<comment type="caution">
    <text evidence="3">The sequence shown here is derived from an EMBL/GenBank/DDBJ whole genome shotgun (WGS) entry which is preliminary data.</text>
</comment>
<dbReference type="SUPFAM" id="SSF48452">
    <property type="entry name" value="TPR-like"/>
    <property type="match status" value="1"/>
</dbReference>
<dbReference type="InterPro" id="IPR035897">
    <property type="entry name" value="Toll_tir_struct_dom_sf"/>
</dbReference>
<gene>
    <name evidence="3" type="ORF">VI08_17810</name>
</gene>
<keyword evidence="1" id="KW-0472">Membrane</keyword>
<dbReference type="AlphaFoldDB" id="A0A0F3KBY9"/>
<keyword evidence="1" id="KW-0812">Transmembrane</keyword>
<evidence type="ECO:0000256" key="1">
    <source>
        <dbReference type="SAM" id="Phobius"/>
    </source>
</evidence>
<dbReference type="OrthoDB" id="7308181at2"/>
<dbReference type="Gene3D" id="1.25.40.10">
    <property type="entry name" value="Tetratricopeptide repeat domain"/>
    <property type="match status" value="2"/>
</dbReference>
<keyword evidence="4" id="KW-1185">Reference proteome</keyword>
<name>A0A0F3KBY9_9GAMM</name>
<reference evidence="3 4" key="1">
    <citation type="submission" date="2015-03" db="EMBL/GenBank/DDBJ databases">
        <title>Draft genome sequence of Luteibacter yeojuensis strain SU11.</title>
        <authorList>
            <person name="Sulaiman J."/>
            <person name="Priya K."/>
            <person name="Chan K.-G."/>
        </authorList>
    </citation>
    <scope>NUCLEOTIDE SEQUENCE [LARGE SCALE GENOMIC DNA]</scope>
    <source>
        <strain evidence="3 4">SU11</strain>
    </source>
</reference>
<dbReference type="InterPro" id="IPR019734">
    <property type="entry name" value="TPR_rpt"/>
</dbReference>
<organism evidence="3 4">
    <name type="scientific">Luteibacter yeojuensis</name>
    <dbReference type="NCBI Taxonomy" id="345309"/>
    <lineage>
        <taxon>Bacteria</taxon>
        <taxon>Pseudomonadati</taxon>
        <taxon>Pseudomonadota</taxon>
        <taxon>Gammaproteobacteria</taxon>
        <taxon>Lysobacterales</taxon>
        <taxon>Rhodanobacteraceae</taxon>
        <taxon>Luteibacter</taxon>
    </lineage>
</organism>
<accession>A0A0F3KBY9</accession>
<dbReference type="GO" id="GO:0007165">
    <property type="term" value="P:signal transduction"/>
    <property type="evidence" value="ECO:0007669"/>
    <property type="project" value="InterPro"/>
</dbReference>
<dbReference type="EMBL" id="JZRB01000047">
    <property type="protein sequence ID" value="KJV27604.1"/>
    <property type="molecule type" value="Genomic_DNA"/>
</dbReference>
<dbReference type="Proteomes" id="UP000033651">
    <property type="component" value="Unassembled WGS sequence"/>
</dbReference>
<dbReference type="InterPro" id="IPR011990">
    <property type="entry name" value="TPR-like_helical_dom_sf"/>
</dbReference>
<dbReference type="PATRIC" id="fig|345309.4.peg.3348"/>
<dbReference type="Gene3D" id="3.40.50.10140">
    <property type="entry name" value="Toll/interleukin-1 receptor homology (TIR) domain"/>
    <property type="match status" value="1"/>
</dbReference>
<keyword evidence="1" id="KW-1133">Transmembrane helix</keyword>
<evidence type="ECO:0000313" key="3">
    <source>
        <dbReference type="EMBL" id="KJV27604.1"/>
    </source>
</evidence>
<feature type="transmembrane region" description="Helical" evidence="1">
    <location>
        <begin position="209"/>
        <end position="232"/>
    </location>
</feature>
<evidence type="ECO:0000313" key="4">
    <source>
        <dbReference type="Proteomes" id="UP000033651"/>
    </source>
</evidence>
<protein>
    <recommendedName>
        <fullName evidence="2">TIR domain-containing protein</fullName>
    </recommendedName>
</protein>
<dbReference type="SUPFAM" id="SSF52200">
    <property type="entry name" value="Toll/Interleukin receptor TIR domain"/>
    <property type="match status" value="1"/>
</dbReference>
<dbReference type="SMART" id="SM00028">
    <property type="entry name" value="TPR"/>
    <property type="match status" value="4"/>
</dbReference>
<dbReference type="Pfam" id="PF13676">
    <property type="entry name" value="TIR_2"/>
    <property type="match status" value="1"/>
</dbReference>
<evidence type="ECO:0000259" key="2">
    <source>
        <dbReference type="Pfam" id="PF13676"/>
    </source>
</evidence>